<keyword evidence="2" id="KW-1185">Reference proteome</keyword>
<protein>
    <submittedName>
        <fullName evidence="1">Uncharacterized protein</fullName>
    </submittedName>
</protein>
<accession>A0ABS8P0R1</accession>
<name>A0ABS8P0R1_9PSEU</name>
<dbReference type="Proteomes" id="UP001199469">
    <property type="component" value="Unassembled WGS sequence"/>
</dbReference>
<dbReference type="EMBL" id="JAJNDB010000001">
    <property type="protein sequence ID" value="MCD2191843.1"/>
    <property type="molecule type" value="Genomic_DNA"/>
</dbReference>
<organism evidence="1 2">
    <name type="scientific">Actinomycetospora endophytica</name>
    <dbReference type="NCBI Taxonomy" id="2291215"/>
    <lineage>
        <taxon>Bacteria</taxon>
        <taxon>Bacillati</taxon>
        <taxon>Actinomycetota</taxon>
        <taxon>Actinomycetes</taxon>
        <taxon>Pseudonocardiales</taxon>
        <taxon>Pseudonocardiaceae</taxon>
        <taxon>Actinomycetospora</taxon>
    </lineage>
</organism>
<gene>
    <name evidence="1" type="ORF">LQ327_00360</name>
</gene>
<dbReference type="RefSeq" id="WP_230729501.1">
    <property type="nucleotide sequence ID" value="NZ_JAJNDB010000001.1"/>
</dbReference>
<evidence type="ECO:0000313" key="2">
    <source>
        <dbReference type="Proteomes" id="UP001199469"/>
    </source>
</evidence>
<proteinExistence type="predicted"/>
<evidence type="ECO:0000313" key="1">
    <source>
        <dbReference type="EMBL" id="MCD2191843.1"/>
    </source>
</evidence>
<sequence>MPSYHFAAVATAAEVTTLLMNNKASKARVAAVGKDAGKFFNVWYIPTDHDHHWHFTAVQFDPNTDTDTKSVTDELDDSDFAAVTFFGQDNKYYVWSLK</sequence>
<reference evidence="1 2" key="1">
    <citation type="submission" date="2021-11" db="EMBL/GenBank/DDBJ databases">
        <title>Draft genome sequence of Actinomycetospora sp. SF1 isolated from the rhizosphere soil.</title>
        <authorList>
            <person name="Duangmal K."/>
            <person name="Chantavorakit T."/>
        </authorList>
    </citation>
    <scope>NUCLEOTIDE SEQUENCE [LARGE SCALE GENOMIC DNA]</scope>
    <source>
        <strain evidence="1 2">TBRC 5722</strain>
    </source>
</reference>
<comment type="caution">
    <text evidence="1">The sequence shown here is derived from an EMBL/GenBank/DDBJ whole genome shotgun (WGS) entry which is preliminary data.</text>
</comment>